<proteinExistence type="predicted"/>
<evidence type="ECO:0000256" key="1">
    <source>
        <dbReference type="SAM" id="MobiDB-lite"/>
    </source>
</evidence>
<dbReference type="Pfam" id="PF12713">
    <property type="entry name" value="DUF3806"/>
    <property type="match status" value="1"/>
</dbReference>
<evidence type="ECO:0000313" key="4">
    <source>
        <dbReference type="Proteomes" id="UP000275048"/>
    </source>
</evidence>
<keyword evidence="4" id="KW-1185">Reference proteome</keyword>
<protein>
    <submittedName>
        <fullName evidence="3">DUF3806 domain-containing protein</fullName>
    </submittedName>
</protein>
<gene>
    <name evidence="3" type="ORF">EDM22_01560</name>
</gene>
<sequence>MSRGAAASGENDRMALFSRRSARADAPTPTPPSMPRLRDLDERELEWIAAHVELLTDAGTDIDDLAQVRAAYDRSAAAWRRINPPERDDPTVTTNAIGLAFGEHLVRRTPLRWVIAEDEHGIELALHDARTRTILYPAKLVAERWMAEEPGDFLTATGEQLVAKLPDTRRGRRH</sequence>
<evidence type="ECO:0000259" key="2">
    <source>
        <dbReference type="Pfam" id="PF12713"/>
    </source>
</evidence>
<organism evidence="3 4">
    <name type="scientific">Agromyces tardus</name>
    <dbReference type="NCBI Taxonomy" id="2583849"/>
    <lineage>
        <taxon>Bacteria</taxon>
        <taxon>Bacillati</taxon>
        <taxon>Actinomycetota</taxon>
        <taxon>Actinomycetes</taxon>
        <taxon>Micrococcales</taxon>
        <taxon>Microbacteriaceae</taxon>
        <taxon>Agromyces</taxon>
    </lineage>
</organism>
<dbReference type="AlphaFoldDB" id="A0A3M8AMI5"/>
<reference evidence="3 4" key="1">
    <citation type="submission" date="2018-10" db="EMBL/GenBank/DDBJ databases">
        <title>Isolation, diversity and antibacterial activity of antinobacteria from the wheat rhizosphere soil.</title>
        <authorList>
            <person name="Sun T."/>
        </authorList>
    </citation>
    <scope>NUCLEOTIDE SEQUENCE [LARGE SCALE GENOMIC DNA]</scope>
    <source>
        <strain evidence="3 4">SJ-23</strain>
    </source>
</reference>
<dbReference type="EMBL" id="RHHB01000001">
    <property type="protein sequence ID" value="RNB52412.1"/>
    <property type="molecule type" value="Genomic_DNA"/>
</dbReference>
<dbReference type="Gene3D" id="1.20.120.1090">
    <property type="match status" value="1"/>
</dbReference>
<feature type="region of interest" description="Disordered" evidence="1">
    <location>
        <begin position="1"/>
        <end position="37"/>
    </location>
</feature>
<evidence type="ECO:0000313" key="3">
    <source>
        <dbReference type="EMBL" id="RNB52412.1"/>
    </source>
</evidence>
<dbReference type="InterPro" id="IPR024266">
    <property type="entry name" value="DUF3806"/>
</dbReference>
<comment type="caution">
    <text evidence="3">The sequence shown here is derived from an EMBL/GenBank/DDBJ whole genome shotgun (WGS) entry which is preliminary data.</text>
</comment>
<name>A0A3M8AMI5_9MICO</name>
<feature type="domain" description="DUF3806" evidence="2">
    <location>
        <begin position="85"/>
        <end position="153"/>
    </location>
</feature>
<dbReference type="OrthoDB" id="5185238at2"/>
<accession>A0A3M8AMI5</accession>
<dbReference type="Proteomes" id="UP000275048">
    <property type="component" value="Unassembled WGS sequence"/>
</dbReference>